<dbReference type="Gene3D" id="3.40.50.1820">
    <property type="entry name" value="alpha/beta hydrolase"/>
    <property type="match status" value="1"/>
</dbReference>
<dbReference type="InterPro" id="IPR029058">
    <property type="entry name" value="AB_hydrolase_fold"/>
</dbReference>
<name>A0A7Y0F137_9BIFI</name>
<sequence>MAWQVSSTITGGEARTAAELEEFNHFAVVLERAAQDLESAASAWRVGGMEIDHHRACLPWCPAARGTAEPGHEAILYPALTESASDTVASFEALAGRFRSTGDLLMRAQSLYSEADATASRVVTELIQLGTSVFPGQTAAAAAGVSVVAGIVGSVREGRVNPIHMITGTSWAQEGLMSGLGAIVGGKGREVPLLGFGATNELNMGAGTVAKLTSKAYDLFQGNALQVTRVEPNRPFLEAPRSIADAMANLERLGMERLGRGEGGTGLDYGTIAIQRFSHADGTVSWLVTIPGTDGKLDSPFGWPQNVELMSDDPEQRMAADSARMVAEAMRRAGIGEHEEVALIGHSQGGIVAATLAADLADRYRFSHVVTCGSPVANHPIPSSTWVTSVENDDELVSNLDGARNPSRPTWVTVRGTVRPGAANADRPFSSATVEGANGGKELSHGMNYLRAAYRNASGLGSSALQSHERHFSAVVDGTLEETTYWRGRMSRTAAVAPGERGDVSVHGRK</sequence>
<dbReference type="InterPro" id="IPR012908">
    <property type="entry name" value="PGAP1-ab_dom-like"/>
</dbReference>
<dbReference type="SUPFAM" id="SSF53474">
    <property type="entry name" value="alpha/beta-Hydrolases"/>
    <property type="match status" value="1"/>
</dbReference>
<keyword evidence="3" id="KW-1185">Reference proteome</keyword>
<dbReference type="RefSeq" id="WP_169275080.1">
    <property type="nucleotide sequence ID" value="NZ_JAAIIH010000001.1"/>
</dbReference>
<gene>
    <name evidence="2" type="ORF">G1C96_0521</name>
</gene>
<evidence type="ECO:0000259" key="1">
    <source>
        <dbReference type="Pfam" id="PF07819"/>
    </source>
</evidence>
<organism evidence="2 3">
    <name type="scientific">Bifidobacterium moraviense</name>
    <dbReference type="NCBI Taxonomy" id="2675323"/>
    <lineage>
        <taxon>Bacteria</taxon>
        <taxon>Bacillati</taxon>
        <taxon>Actinomycetota</taxon>
        <taxon>Actinomycetes</taxon>
        <taxon>Bifidobacteriales</taxon>
        <taxon>Bifidobacteriaceae</taxon>
        <taxon>Bifidobacterium</taxon>
    </lineage>
</organism>
<evidence type="ECO:0000313" key="2">
    <source>
        <dbReference type="EMBL" id="NMM99943.1"/>
    </source>
</evidence>
<dbReference type="GO" id="GO:0016788">
    <property type="term" value="F:hydrolase activity, acting on ester bonds"/>
    <property type="evidence" value="ECO:0007669"/>
    <property type="project" value="InterPro"/>
</dbReference>
<comment type="caution">
    <text evidence="2">The sequence shown here is derived from an EMBL/GenBank/DDBJ whole genome shotgun (WGS) entry which is preliminary data.</text>
</comment>
<dbReference type="EMBL" id="JAAIIH010000001">
    <property type="protein sequence ID" value="NMM99943.1"/>
    <property type="molecule type" value="Genomic_DNA"/>
</dbReference>
<dbReference type="Pfam" id="PF07819">
    <property type="entry name" value="PGAP1"/>
    <property type="match status" value="1"/>
</dbReference>
<reference evidence="2 3" key="1">
    <citation type="submission" date="2020-02" db="EMBL/GenBank/DDBJ databases">
        <title>Characterization of phylogenetic diversity of novel bifidobacterial species isolated in Czech ZOOs.</title>
        <authorList>
            <person name="Lugli G.A."/>
            <person name="Vera N.B."/>
            <person name="Ventura M."/>
        </authorList>
    </citation>
    <scope>NUCLEOTIDE SEQUENCE [LARGE SCALE GENOMIC DNA]</scope>
    <source>
        <strain evidence="2 3">DSM 109958</strain>
    </source>
</reference>
<proteinExistence type="predicted"/>
<accession>A0A7Y0F137</accession>
<dbReference type="AlphaFoldDB" id="A0A7Y0F137"/>
<feature type="domain" description="GPI inositol-deacylase PGAP1-like alpha/beta" evidence="1">
    <location>
        <begin position="332"/>
        <end position="389"/>
    </location>
</feature>
<protein>
    <recommendedName>
        <fullName evidence="1">GPI inositol-deacylase PGAP1-like alpha/beta domain-containing protein</fullName>
    </recommendedName>
</protein>
<dbReference type="Proteomes" id="UP000588277">
    <property type="component" value="Unassembled WGS sequence"/>
</dbReference>
<evidence type="ECO:0000313" key="3">
    <source>
        <dbReference type="Proteomes" id="UP000588277"/>
    </source>
</evidence>